<dbReference type="OrthoDB" id="9982100at2759"/>
<comment type="similarity">
    <text evidence="1">Belongs to the flavin monoamine oxidase family.</text>
</comment>
<name>A0A448X8C2_9PLAT</name>
<dbReference type="PANTHER" id="PTHR10742">
    <property type="entry name" value="FLAVIN MONOAMINE OXIDASE"/>
    <property type="match status" value="1"/>
</dbReference>
<dbReference type="AlphaFoldDB" id="A0A448X8C2"/>
<comment type="caution">
    <text evidence="4">The sequence shown here is derived from an EMBL/GenBank/DDBJ whole genome shotgun (WGS) entry which is preliminary data.</text>
</comment>
<evidence type="ECO:0000313" key="4">
    <source>
        <dbReference type="EMBL" id="VEL30719.1"/>
    </source>
</evidence>
<feature type="region of interest" description="Disordered" evidence="3">
    <location>
        <begin position="92"/>
        <end position="122"/>
    </location>
</feature>
<keyword evidence="2" id="KW-0560">Oxidoreductase</keyword>
<feature type="compositionally biased region" description="Polar residues" evidence="3">
    <location>
        <begin position="110"/>
        <end position="120"/>
    </location>
</feature>
<organism evidence="4 5">
    <name type="scientific">Protopolystoma xenopodis</name>
    <dbReference type="NCBI Taxonomy" id="117903"/>
    <lineage>
        <taxon>Eukaryota</taxon>
        <taxon>Metazoa</taxon>
        <taxon>Spiralia</taxon>
        <taxon>Lophotrochozoa</taxon>
        <taxon>Platyhelminthes</taxon>
        <taxon>Monogenea</taxon>
        <taxon>Polyopisthocotylea</taxon>
        <taxon>Polystomatidea</taxon>
        <taxon>Polystomatidae</taxon>
        <taxon>Protopolystoma</taxon>
    </lineage>
</organism>
<gene>
    <name evidence="4" type="ORF">PXEA_LOCUS24159</name>
</gene>
<reference evidence="4" key="1">
    <citation type="submission" date="2018-11" db="EMBL/GenBank/DDBJ databases">
        <authorList>
            <consortium name="Pathogen Informatics"/>
        </authorList>
    </citation>
    <scope>NUCLEOTIDE SEQUENCE</scope>
</reference>
<dbReference type="InterPro" id="IPR050281">
    <property type="entry name" value="Flavin_monoamine_oxidase"/>
</dbReference>
<keyword evidence="5" id="KW-1185">Reference proteome</keyword>
<accession>A0A448X8C2</accession>
<sequence length="191" mass="19879">MEQEYLTPEERRLIDWHLANLEFANATELNQLSLLHWDQDDQFELTGEHCVLQAGYSRLPDALVCPSPTAISPVACGSTGPSASAITFHNTSANSTSSTAGSGSGATSTYEQTSSVQHPNTGGVVKKIEQVASASSSFSSSATNSVDFSLTGATSAGLDSSTALTRGGCGHVELKTSAKLIEYDEQGGGIC</sequence>
<evidence type="ECO:0000256" key="3">
    <source>
        <dbReference type="SAM" id="MobiDB-lite"/>
    </source>
</evidence>
<evidence type="ECO:0000256" key="2">
    <source>
        <dbReference type="ARBA" id="ARBA00023002"/>
    </source>
</evidence>
<dbReference type="PANTHER" id="PTHR10742:SF386">
    <property type="entry name" value="LYSINE-SPECIFIC HISTONE DEMETHYLASE 1A"/>
    <property type="match status" value="1"/>
</dbReference>
<evidence type="ECO:0000313" key="5">
    <source>
        <dbReference type="Proteomes" id="UP000784294"/>
    </source>
</evidence>
<dbReference type="EMBL" id="CAAALY010114858">
    <property type="protein sequence ID" value="VEL30719.1"/>
    <property type="molecule type" value="Genomic_DNA"/>
</dbReference>
<feature type="compositionally biased region" description="Low complexity" evidence="3">
    <location>
        <begin position="92"/>
        <end position="109"/>
    </location>
</feature>
<dbReference type="GO" id="GO:0016491">
    <property type="term" value="F:oxidoreductase activity"/>
    <property type="evidence" value="ECO:0007669"/>
    <property type="project" value="UniProtKB-KW"/>
</dbReference>
<protein>
    <submittedName>
        <fullName evidence="4">Uncharacterized protein</fullName>
    </submittedName>
</protein>
<evidence type="ECO:0000256" key="1">
    <source>
        <dbReference type="ARBA" id="ARBA00005995"/>
    </source>
</evidence>
<dbReference type="Proteomes" id="UP000784294">
    <property type="component" value="Unassembled WGS sequence"/>
</dbReference>
<proteinExistence type="inferred from homology"/>